<reference evidence="2" key="2">
    <citation type="submission" date="2015-01" db="EMBL/GenBank/DDBJ databases">
        <title>Evolutionary Origins and Diversification of the Mycorrhizal Mutualists.</title>
        <authorList>
            <consortium name="DOE Joint Genome Institute"/>
            <consortium name="Mycorrhizal Genomics Consortium"/>
            <person name="Kohler A."/>
            <person name="Kuo A."/>
            <person name="Nagy L.G."/>
            <person name="Floudas D."/>
            <person name="Copeland A."/>
            <person name="Barry K.W."/>
            <person name="Cichocki N."/>
            <person name="Veneault-Fourrey C."/>
            <person name="LaButti K."/>
            <person name="Lindquist E.A."/>
            <person name="Lipzen A."/>
            <person name="Lundell T."/>
            <person name="Morin E."/>
            <person name="Murat C."/>
            <person name="Riley R."/>
            <person name="Ohm R."/>
            <person name="Sun H."/>
            <person name="Tunlid A."/>
            <person name="Henrissat B."/>
            <person name="Grigoriev I.V."/>
            <person name="Hibbett D.S."/>
            <person name="Martin F."/>
        </authorList>
    </citation>
    <scope>NUCLEOTIDE SEQUENCE [LARGE SCALE GENOMIC DNA]</scope>
    <source>
        <strain evidence="2">MUT 4182</strain>
    </source>
</reference>
<proteinExistence type="predicted"/>
<dbReference type="InterPro" id="IPR032675">
    <property type="entry name" value="LRR_dom_sf"/>
</dbReference>
<evidence type="ECO:0000313" key="1">
    <source>
        <dbReference type="EMBL" id="KIO34512.1"/>
    </source>
</evidence>
<keyword evidence="2" id="KW-1185">Reference proteome</keyword>
<gene>
    <name evidence="1" type="ORF">M407DRAFT_3224</name>
</gene>
<sequence>MDALPVELVSSIFHWVVHSTPSSSPSPASSHRDAYRKALSLSHVNQRLRDVAIGCPSLWTSVGITHDSHHQDSTTCLHRSKACPIDIHLDASRLPPQKVASVAADFARHVDRWFNAELNFEKSPADVTEDLVHLFDRAFATQPAPALKSLQIALPRSSGTSRAVSPPEAERLESLSLKNLGFNWAKAAFPSLKELRLTGINGPEAPSLHQLTILLENAPNLETIQLQDFVPHTVADIEAIDAVPATFNAITLPNLSQLTFNNACLSIVHLILSHVSAPNLERLAVHANNAPLNLDWSSIRRDTLAEVKSFSWSSWAEPTDAHGLRIAALYRALVSCLVTVQEVWLNGAMAVRDILPQPPAATTEDAVLPRMTRLECNGLKGCELDLLVSLLSARACRGLPRLEQLSFSARDFSTTASVGQRAMEAVDEAIDSLKGMTGGLDIRDRQDGMGFRYTFLGWKDYRAHESRGRQWEYEEEYEE</sequence>
<protein>
    <recommendedName>
        <fullName evidence="3">F-box domain-containing protein</fullName>
    </recommendedName>
</protein>
<dbReference type="STRING" id="1051891.A0A0C3MLC4"/>
<dbReference type="HOGENOM" id="CLU_570107_0_0_1"/>
<dbReference type="Proteomes" id="UP000054248">
    <property type="component" value="Unassembled WGS sequence"/>
</dbReference>
<accession>A0A0C3MLC4</accession>
<dbReference type="OrthoDB" id="3156934at2759"/>
<dbReference type="EMBL" id="KN822942">
    <property type="protein sequence ID" value="KIO34512.1"/>
    <property type="molecule type" value="Genomic_DNA"/>
</dbReference>
<evidence type="ECO:0008006" key="3">
    <source>
        <dbReference type="Google" id="ProtNLM"/>
    </source>
</evidence>
<dbReference type="SUPFAM" id="SSF52047">
    <property type="entry name" value="RNI-like"/>
    <property type="match status" value="1"/>
</dbReference>
<evidence type="ECO:0000313" key="2">
    <source>
        <dbReference type="Proteomes" id="UP000054248"/>
    </source>
</evidence>
<name>A0A0C3MLC4_9AGAM</name>
<reference evidence="1 2" key="1">
    <citation type="submission" date="2014-04" db="EMBL/GenBank/DDBJ databases">
        <authorList>
            <consortium name="DOE Joint Genome Institute"/>
            <person name="Kuo A."/>
            <person name="Girlanda M."/>
            <person name="Perotto S."/>
            <person name="Kohler A."/>
            <person name="Nagy L.G."/>
            <person name="Floudas D."/>
            <person name="Copeland A."/>
            <person name="Barry K.W."/>
            <person name="Cichocki N."/>
            <person name="Veneault-Fourrey C."/>
            <person name="LaButti K."/>
            <person name="Lindquist E.A."/>
            <person name="Lipzen A."/>
            <person name="Lundell T."/>
            <person name="Morin E."/>
            <person name="Murat C."/>
            <person name="Sun H."/>
            <person name="Tunlid A."/>
            <person name="Henrissat B."/>
            <person name="Grigoriev I.V."/>
            <person name="Hibbett D.S."/>
            <person name="Martin F."/>
            <person name="Nordberg H.P."/>
            <person name="Cantor M.N."/>
            <person name="Hua S.X."/>
        </authorList>
    </citation>
    <scope>NUCLEOTIDE SEQUENCE [LARGE SCALE GENOMIC DNA]</scope>
    <source>
        <strain evidence="1 2">MUT 4182</strain>
    </source>
</reference>
<dbReference type="AlphaFoldDB" id="A0A0C3MLC4"/>
<organism evidence="1 2">
    <name type="scientific">Tulasnella calospora MUT 4182</name>
    <dbReference type="NCBI Taxonomy" id="1051891"/>
    <lineage>
        <taxon>Eukaryota</taxon>
        <taxon>Fungi</taxon>
        <taxon>Dikarya</taxon>
        <taxon>Basidiomycota</taxon>
        <taxon>Agaricomycotina</taxon>
        <taxon>Agaricomycetes</taxon>
        <taxon>Cantharellales</taxon>
        <taxon>Tulasnellaceae</taxon>
        <taxon>Tulasnella</taxon>
    </lineage>
</organism>
<dbReference type="Gene3D" id="3.80.10.10">
    <property type="entry name" value="Ribonuclease Inhibitor"/>
    <property type="match status" value="1"/>
</dbReference>